<evidence type="ECO:0000256" key="4">
    <source>
        <dbReference type="ARBA" id="ARBA00022989"/>
    </source>
</evidence>
<feature type="transmembrane region" description="Helical" evidence="6">
    <location>
        <begin position="59"/>
        <end position="76"/>
    </location>
</feature>
<evidence type="ECO:0000313" key="7">
    <source>
        <dbReference type="EMBL" id="SNT10226.1"/>
    </source>
</evidence>
<evidence type="ECO:0000256" key="3">
    <source>
        <dbReference type="ARBA" id="ARBA00022692"/>
    </source>
</evidence>
<dbReference type="Pfam" id="PF03788">
    <property type="entry name" value="LrgA"/>
    <property type="match status" value="1"/>
</dbReference>
<comment type="subcellular location">
    <subcellularLocation>
        <location evidence="1">Cell membrane</location>
        <topology evidence="1">Multi-pass membrane protein</topology>
    </subcellularLocation>
</comment>
<dbReference type="EMBL" id="FZOJ01000040">
    <property type="protein sequence ID" value="SNT10226.1"/>
    <property type="molecule type" value="Genomic_DNA"/>
</dbReference>
<organism evidence="7 8">
    <name type="scientific">Anaerovirgula multivorans</name>
    <dbReference type="NCBI Taxonomy" id="312168"/>
    <lineage>
        <taxon>Bacteria</taxon>
        <taxon>Bacillati</taxon>
        <taxon>Bacillota</taxon>
        <taxon>Clostridia</taxon>
        <taxon>Peptostreptococcales</taxon>
        <taxon>Natronincolaceae</taxon>
        <taxon>Anaerovirgula</taxon>
    </lineage>
</organism>
<evidence type="ECO:0000313" key="8">
    <source>
        <dbReference type="Proteomes" id="UP000198304"/>
    </source>
</evidence>
<evidence type="ECO:0000256" key="6">
    <source>
        <dbReference type="SAM" id="Phobius"/>
    </source>
</evidence>
<keyword evidence="4 6" id="KW-1133">Transmembrane helix</keyword>
<accession>A0A239JWA2</accession>
<keyword evidence="2" id="KW-1003">Cell membrane</keyword>
<evidence type="ECO:0000256" key="5">
    <source>
        <dbReference type="ARBA" id="ARBA00023136"/>
    </source>
</evidence>
<dbReference type="InterPro" id="IPR005538">
    <property type="entry name" value="LrgA/CidA"/>
</dbReference>
<reference evidence="7 8" key="1">
    <citation type="submission" date="2017-06" db="EMBL/GenBank/DDBJ databases">
        <authorList>
            <person name="Kim H.J."/>
            <person name="Triplett B.A."/>
        </authorList>
    </citation>
    <scope>NUCLEOTIDE SEQUENCE [LARGE SCALE GENOMIC DNA]</scope>
    <source>
        <strain evidence="7 8">SCA</strain>
    </source>
</reference>
<dbReference type="PANTHER" id="PTHR33931">
    <property type="entry name" value="HOLIN-LIKE PROTEIN CIDA-RELATED"/>
    <property type="match status" value="1"/>
</dbReference>
<dbReference type="AlphaFoldDB" id="A0A239JWA2"/>
<feature type="transmembrane region" description="Helical" evidence="6">
    <location>
        <begin position="26"/>
        <end position="47"/>
    </location>
</feature>
<evidence type="ECO:0000256" key="2">
    <source>
        <dbReference type="ARBA" id="ARBA00022475"/>
    </source>
</evidence>
<gene>
    <name evidence="7" type="ORF">SAMN05446037_104012</name>
</gene>
<name>A0A239JWA2_9FIRM</name>
<protein>
    <submittedName>
        <fullName evidence="7">Holin-like protein</fullName>
    </submittedName>
</protein>
<evidence type="ECO:0000256" key="1">
    <source>
        <dbReference type="ARBA" id="ARBA00004651"/>
    </source>
</evidence>
<dbReference type="OrthoDB" id="3176438at2"/>
<keyword evidence="3 6" id="KW-0812">Transmembrane</keyword>
<dbReference type="Proteomes" id="UP000198304">
    <property type="component" value="Unassembled WGS sequence"/>
</dbReference>
<dbReference type="GO" id="GO:0005886">
    <property type="term" value="C:plasma membrane"/>
    <property type="evidence" value="ECO:0007669"/>
    <property type="project" value="UniProtKB-SubCell"/>
</dbReference>
<feature type="transmembrane region" description="Helical" evidence="6">
    <location>
        <begin position="88"/>
        <end position="111"/>
    </location>
</feature>
<dbReference type="RefSeq" id="WP_089285155.1">
    <property type="nucleotide sequence ID" value="NZ_FZOJ01000040.1"/>
</dbReference>
<dbReference type="PANTHER" id="PTHR33931:SF2">
    <property type="entry name" value="HOLIN-LIKE PROTEIN CIDA"/>
    <property type="match status" value="1"/>
</dbReference>
<keyword evidence="5 6" id="KW-0472">Membrane</keyword>
<sequence>MPLLKQLGIIVGICLAGELLNKILGIPVPGNVIGMIILLILLITGIIKLEMIEKISKFLLDHLAFFFVPAAANILNNLQLIQSQWLPIMGVILISTVVVMTVTGLTVEFLIRRWSV</sequence>
<proteinExistence type="predicted"/>
<keyword evidence="8" id="KW-1185">Reference proteome</keyword>